<dbReference type="InterPro" id="IPR013783">
    <property type="entry name" value="Ig-like_fold"/>
</dbReference>
<evidence type="ECO:0000313" key="2">
    <source>
        <dbReference type="EMBL" id="PMD71461.1"/>
    </source>
</evidence>
<evidence type="ECO:0008006" key="4">
    <source>
        <dbReference type="Google" id="ProtNLM"/>
    </source>
</evidence>
<name>A0A2N7AUY5_9LACO</name>
<keyword evidence="1" id="KW-1133">Transmembrane helix</keyword>
<keyword evidence="1" id="KW-0812">Transmembrane</keyword>
<sequence>MDYFWIIFNVLLIVALIYWMFRSYKSKKYNKILFVISVIVSVILIIPLLNGIVSNADSIIHPTPFLKLRSKNVHINGTHTKGVLYGETLSNSKVILKDADGIDDNIIVKSNGNGTFKATGLDDRTDYKVTAQKNGKKSDTLKISVGDIPESAYTKLHVNHSNSNNALIINNTDGNTIIASGTSSPYATIKFEDPDRDYKLIKKITANKNGKWSVKLNGPGTGENDKKEIEYYIEAKIDNRLTNNGGAIFIENTNHKKSNNNQNPESDNNLKAIISAPIDKSGYLTLEENLLESANVDDVNSVNSSTQAELRDFHNKANNILDKEKDAESLLSKNKSQLNSADQKKLKVYSESLSNYLSDLHDYAITYQNDNPVINNSETSEDTLKSTKVELNEAKKTFDKSKNNWSTQYDSIINN</sequence>
<gene>
    <name evidence="2" type="ORF">CBP76_04945</name>
</gene>
<dbReference type="AlphaFoldDB" id="A0A2N7AUY5"/>
<comment type="caution">
    <text evidence="2">The sequence shown here is derived from an EMBL/GenBank/DDBJ whole genome shotgun (WGS) entry which is preliminary data.</text>
</comment>
<dbReference type="Gene3D" id="2.60.40.10">
    <property type="entry name" value="Immunoglobulins"/>
    <property type="match status" value="1"/>
</dbReference>
<accession>A0A2N7AUY5</accession>
<keyword evidence="1" id="KW-0472">Membrane</keyword>
<proteinExistence type="predicted"/>
<feature type="transmembrane region" description="Helical" evidence="1">
    <location>
        <begin position="33"/>
        <end position="53"/>
    </location>
</feature>
<dbReference type="Proteomes" id="UP000235649">
    <property type="component" value="Unassembled WGS sequence"/>
</dbReference>
<reference evidence="2 3" key="1">
    <citation type="submission" date="2017-05" db="EMBL/GenBank/DDBJ databases">
        <title>Lactobacillus nurukis nov., sp. nov., isolated from nuruk.</title>
        <authorList>
            <person name="Kim S.-J."/>
        </authorList>
    </citation>
    <scope>NUCLEOTIDE SEQUENCE [LARGE SCALE GENOMIC DNA]</scope>
    <source>
        <strain evidence="2 3">SYF10-1a</strain>
    </source>
</reference>
<dbReference type="EMBL" id="NIPR01000011">
    <property type="protein sequence ID" value="PMD71461.1"/>
    <property type="molecule type" value="Genomic_DNA"/>
</dbReference>
<organism evidence="2 3">
    <name type="scientific">Companilactobacillus nuruki</name>
    <dbReference type="NCBI Taxonomy" id="1993540"/>
    <lineage>
        <taxon>Bacteria</taxon>
        <taxon>Bacillati</taxon>
        <taxon>Bacillota</taxon>
        <taxon>Bacilli</taxon>
        <taxon>Lactobacillales</taxon>
        <taxon>Lactobacillaceae</taxon>
        <taxon>Companilactobacillus</taxon>
    </lineage>
</organism>
<keyword evidence="3" id="KW-1185">Reference proteome</keyword>
<protein>
    <recommendedName>
        <fullName evidence="4">Bacterial Ig domain-containing protein</fullName>
    </recommendedName>
</protein>
<feature type="transmembrane region" description="Helical" evidence="1">
    <location>
        <begin position="6"/>
        <end position="21"/>
    </location>
</feature>
<dbReference type="OrthoDB" id="2329893at2"/>
<evidence type="ECO:0000256" key="1">
    <source>
        <dbReference type="SAM" id="Phobius"/>
    </source>
</evidence>
<dbReference type="RefSeq" id="WP_102195837.1">
    <property type="nucleotide sequence ID" value="NZ_NIPR01000011.1"/>
</dbReference>
<evidence type="ECO:0000313" key="3">
    <source>
        <dbReference type="Proteomes" id="UP000235649"/>
    </source>
</evidence>